<dbReference type="PANTHER" id="PTHR43752:SF2">
    <property type="entry name" value="BNR_ASP-BOX REPEAT FAMILY PROTEIN"/>
    <property type="match status" value="1"/>
</dbReference>
<dbReference type="EMBL" id="LGRX02001910">
    <property type="protein sequence ID" value="KAK3285233.1"/>
    <property type="molecule type" value="Genomic_DNA"/>
</dbReference>
<dbReference type="PANTHER" id="PTHR43752">
    <property type="entry name" value="BNR/ASP-BOX REPEAT FAMILY PROTEIN"/>
    <property type="match status" value="1"/>
</dbReference>
<dbReference type="InterPro" id="IPR011040">
    <property type="entry name" value="Sialidase"/>
</dbReference>
<dbReference type="InterPro" id="IPR036278">
    <property type="entry name" value="Sialidase_sf"/>
</dbReference>
<feature type="region of interest" description="Disordered" evidence="1">
    <location>
        <begin position="264"/>
        <end position="284"/>
    </location>
</feature>
<feature type="domain" description="Sialidase" evidence="3">
    <location>
        <begin position="388"/>
        <end position="488"/>
    </location>
</feature>
<dbReference type="AlphaFoldDB" id="A0AAE0GW79"/>
<accession>A0AAE0GW79</accession>
<dbReference type="Gene3D" id="2.120.10.10">
    <property type="match status" value="1"/>
</dbReference>
<protein>
    <recommendedName>
        <fullName evidence="3">Sialidase domain-containing protein</fullName>
    </recommendedName>
</protein>
<reference evidence="4 5" key="1">
    <citation type="journal article" date="2015" name="Genome Biol. Evol.">
        <title>Comparative Genomics of a Bacterivorous Green Alga Reveals Evolutionary Causalities and Consequences of Phago-Mixotrophic Mode of Nutrition.</title>
        <authorList>
            <person name="Burns J.A."/>
            <person name="Paasch A."/>
            <person name="Narechania A."/>
            <person name="Kim E."/>
        </authorList>
    </citation>
    <scope>NUCLEOTIDE SEQUENCE [LARGE SCALE GENOMIC DNA]</scope>
    <source>
        <strain evidence="4 5">PLY_AMNH</strain>
    </source>
</reference>
<feature type="signal peptide" evidence="2">
    <location>
        <begin position="1"/>
        <end position="26"/>
    </location>
</feature>
<dbReference type="SUPFAM" id="SSF50939">
    <property type="entry name" value="Sialidases"/>
    <property type="match status" value="2"/>
</dbReference>
<comment type="caution">
    <text evidence="4">The sequence shown here is derived from an EMBL/GenBank/DDBJ whole genome shotgun (WGS) entry which is preliminary data.</text>
</comment>
<dbReference type="CDD" id="cd15482">
    <property type="entry name" value="Sialidase_non-viral"/>
    <property type="match status" value="1"/>
</dbReference>
<dbReference type="Pfam" id="PF13088">
    <property type="entry name" value="BNR_2"/>
    <property type="match status" value="1"/>
</dbReference>
<keyword evidence="2" id="KW-0732">Signal</keyword>
<evidence type="ECO:0000256" key="1">
    <source>
        <dbReference type="SAM" id="MobiDB-lite"/>
    </source>
</evidence>
<evidence type="ECO:0000259" key="3">
    <source>
        <dbReference type="Pfam" id="PF13088"/>
    </source>
</evidence>
<evidence type="ECO:0000313" key="5">
    <source>
        <dbReference type="Proteomes" id="UP001190700"/>
    </source>
</evidence>
<organism evidence="4 5">
    <name type="scientific">Cymbomonas tetramitiformis</name>
    <dbReference type="NCBI Taxonomy" id="36881"/>
    <lineage>
        <taxon>Eukaryota</taxon>
        <taxon>Viridiplantae</taxon>
        <taxon>Chlorophyta</taxon>
        <taxon>Pyramimonadophyceae</taxon>
        <taxon>Pyramimonadales</taxon>
        <taxon>Pyramimonadaceae</taxon>
        <taxon>Cymbomonas</taxon>
    </lineage>
</organism>
<dbReference type="Proteomes" id="UP001190700">
    <property type="component" value="Unassembled WGS sequence"/>
</dbReference>
<evidence type="ECO:0000256" key="2">
    <source>
        <dbReference type="SAM" id="SignalP"/>
    </source>
</evidence>
<name>A0AAE0GW79_9CHLO</name>
<feature type="chain" id="PRO_5042138196" description="Sialidase domain-containing protein" evidence="2">
    <location>
        <begin position="27"/>
        <end position="547"/>
    </location>
</feature>
<gene>
    <name evidence="4" type="ORF">CYMTET_7148</name>
</gene>
<sequence length="547" mass="60570">MLTTSFLRVFLTGCLILNCNFLEGSAITDWERRVYGKEAEPSRSQQRDSRPRLVEQKLCSPPSSRLNDEAAFCAALDYVPKKMRLGTKCVEQHWVRKANDVYKYIGNPTVAVLPDGTFLAAWQTAFEQEGLSDQHIATSTSDNGGRHWSLPQHHILGEDNRFTTFREKSAENLVDHKNEVLKAMFGNNRLGLGTTYTLRKPQWNPVLMRLDDNFVPTLFLSSSESCHTMGGGDKTRWDPGGNLLLTRLRRWQLARNEVLQWDPPQKVRAEDDSPGVVSGPPVANANSVHVKRRQLLVPYELLPPSRGSTCFGSEGSCMSQSGAMLGQISGALHPNGTAPHKQAKLVTEAAVTSACWAGTGIEPSRCQWRWTEADCMPRVDGQFKYNGGSVLMLPSGKILQFFQSNLGQIYMSTSKTGGVKWDLPTATKLANPNTRIHAIALKYPAGAIAIAHNPANPYVHKHANPRNALAISISIDHGDTWDEIARIGVSEKDDALESPTLFQRGCDLYMLYSVVALKESGKTKGIRLARFPLLKYNVSTSPYDTMG</sequence>
<evidence type="ECO:0000313" key="4">
    <source>
        <dbReference type="EMBL" id="KAK3285233.1"/>
    </source>
</evidence>
<keyword evidence="5" id="KW-1185">Reference proteome</keyword>
<proteinExistence type="predicted"/>